<keyword evidence="2" id="KW-1185">Reference proteome</keyword>
<dbReference type="EMBL" id="RXIC02000020">
    <property type="protein sequence ID" value="KAB1224523.1"/>
    <property type="molecule type" value="Genomic_DNA"/>
</dbReference>
<accession>A0A6A1WI57</accession>
<gene>
    <name evidence="1" type="ORF">CJ030_MR2G016412</name>
</gene>
<reference evidence="1 2" key="1">
    <citation type="journal article" date="2019" name="Plant Biotechnol. J.">
        <title>The red bayberry genome and genetic basis of sex determination.</title>
        <authorList>
            <person name="Jia H.M."/>
            <person name="Jia H.J."/>
            <person name="Cai Q.L."/>
            <person name="Wang Y."/>
            <person name="Zhao H.B."/>
            <person name="Yang W.F."/>
            <person name="Wang G.Y."/>
            <person name="Li Y.H."/>
            <person name="Zhan D.L."/>
            <person name="Shen Y.T."/>
            <person name="Niu Q.F."/>
            <person name="Chang L."/>
            <person name="Qiu J."/>
            <person name="Zhao L."/>
            <person name="Xie H.B."/>
            <person name="Fu W.Y."/>
            <person name="Jin J."/>
            <person name="Li X.W."/>
            <person name="Jiao Y."/>
            <person name="Zhou C.C."/>
            <person name="Tu T."/>
            <person name="Chai C.Y."/>
            <person name="Gao J.L."/>
            <person name="Fan L.J."/>
            <person name="van de Weg E."/>
            <person name="Wang J.Y."/>
            <person name="Gao Z.S."/>
        </authorList>
    </citation>
    <scope>NUCLEOTIDE SEQUENCE [LARGE SCALE GENOMIC DNA]</scope>
    <source>
        <tissue evidence="1">Leaves</tissue>
    </source>
</reference>
<comment type="caution">
    <text evidence="1">The sequence shown here is derived from an EMBL/GenBank/DDBJ whole genome shotgun (WGS) entry which is preliminary data.</text>
</comment>
<proteinExistence type="predicted"/>
<dbReference type="AlphaFoldDB" id="A0A6A1WI57"/>
<dbReference type="Proteomes" id="UP000516437">
    <property type="component" value="Chromosome 2"/>
</dbReference>
<evidence type="ECO:0000313" key="1">
    <source>
        <dbReference type="EMBL" id="KAB1224523.1"/>
    </source>
</evidence>
<organism evidence="1 2">
    <name type="scientific">Morella rubra</name>
    <name type="common">Chinese bayberry</name>
    <dbReference type="NCBI Taxonomy" id="262757"/>
    <lineage>
        <taxon>Eukaryota</taxon>
        <taxon>Viridiplantae</taxon>
        <taxon>Streptophyta</taxon>
        <taxon>Embryophyta</taxon>
        <taxon>Tracheophyta</taxon>
        <taxon>Spermatophyta</taxon>
        <taxon>Magnoliopsida</taxon>
        <taxon>eudicotyledons</taxon>
        <taxon>Gunneridae</taxon>
        <taxon>Pentapetalae</taxon>
        <taxon>rosids</taxon>
        <taxon>fabids</taxon>
        <taxon>Fagales</taxon>
        <taxon>Myricaceae</taxon>
        <taxon>Morella</taxon>
    </lineage>
</organism>
<sequence length="92" mass="10671">MRAYAVTCFTHFLLELYASYLRAVFRRFPSPCELVLHVPIFPIMTTAPYVLVGVESKKTIPELFLEELPCQFRLEKAPSSRWPETPIFTNFG</sequence>
<evidence type="ECO:0000313" key="2">
    <source>
        <dbReference type="Proteomes" id="UP000516437"/>
    </source>
</evidence>
<name>A0A6A1WI57_9ROSI</name>
<protein>
    <submittedName>
        <fullName evidence="1">Uncharacterized protein</fullName>
    </submittedName>
</protein>
<dbReference type="OrthoDB" id="1749148at2759"/>